<sequence length="359" mass="42110">MSYTIALGGVACTTKTSILKKFSKHYGIKVHLSDYKELHDTYEFDHRVGSLLYAAYNVMSNAKYLTDYNTMHMFDRHPMEALVYESINKEMSVEDTRRALQDCVKMGFFKYYKCVVMRAKPHTEKQIVRMMKKRNNRIDRLDEDYVRQQDERFAVFAEVVSADEYEIDCTGDLNEQQREIETNLLNTIYRWTLIDDSLHVYEHRLPIIRNKIAAFDLDGTIIETKSGRVYSENAYDWKFKYTSVVQNFIDLLRSGYTIVVVTNQLGVTEGKVSAEEMRAKIEYVCTALSVPLVVMMATRKDRYRKPRTGTMEYLLTRQPNIKKRESFFCGDNVNGTLAHDSDYARACNMKFLYDFEYFV</sequence>
<organism evidence="1 2">
    <name type="scientific">Mythimna unipuncta nucleopolyhedrovirus</name>
    <dbReference type="NCBI Taxonomy" id="447897"/>
    <lineage>
        <taxon>Viruses</taxon>
        <taxon>Viruses incertae sedis</taxon>
        <taxon>Naldaviricetes</taxon>
        <taxon>Lefavirales</taxon>
        <taxon>Baculoviridae</taxon>
        <taxon>Alphabaculovirus</taxon>
    </lineage>
</organism>
<dbReference type="SUPFAM" id="SSF56784">
    <property type="entry name" value="HAD-like"/>
    <property type="match status" value="1"/>
</dbReference>
<dbReference type="PANTHER" id="PTHR12083:SF9">
    <property type="entry name" value="BIFUNCTIONAL POLYNUCLEOTIDE PHOSPHATASE_KINASE"/>
    <property type="match status" value="1"/>
</dbReference>
<proteinExistence type="predicted"/>
<dbReference type="GO" id="GO:0003690">
    <property type="term" value="F:double-stranded DNA binding"/>
    <property type="evidence" value="ECO:0007669"/>
    <property type="project" value="TreeGrafter"/>
</dbReference>
<dbReference type="InterPro" id="IPR006551">
    <property type="entry name" value="Polynucleotide_phosphatase"/>
</dbReference>
<dbReference type="KEGG" id="vg:40527004"/>
<reference evidence="1" key="1">
    <citation type="journal article" date="2017" name="Virus Genes">
        <title>The complete genome sequence of a third distinct baculovirus isolated from the true armyworm, Mythimna unipuncta, contains two copies of the lef-7 gene.</title>
        <authorList>
            <person name="Harrison R.L."/>
            <person name="Mowery J.D."/>
            <person name="Rowley D.L."/>
            <person name="Bauchan G.R."/>
            <person name="Theilmann D.A."/>
            <person name="Rohrmann G.F."/>
            <person name="Erlandson M.A."/>
        </authorList>
    </citation>
    <scope>NUCLEOTIDE SEQUENCE [LARGE SCALE GENOMIC DNA]</scope>
    <source>
        <strain evidence="1">#7</strain>
    </source>
</reference>
<evidence type="ECO:0000313" key="1">
    <source>
        <dbReference type="EMBL" id="AUV65330.1"/>
    </source>
</evidence>
<dbReference type="RefSeq" id="YP_009666724.1">
    <property type="nucleotide sequence ID" value="NC_043530.1"/>
</dbReference>
<dbReference type="Pfam" id="PF08645">
    <property type="entry name" value="PNK3P"/>
    <property type="match status" value="1"/>
</dbReference>
<keyword evidence="2" id="KW-1185">Reference proteome</keyword>
<dbReference type="InterPro" id="IPR027417">
    <property type="entry name" value="P-loop_NTPase"/>
</dbReference>
<accession>A0A2K9VSB2</accession>
<dbReference type="GO" id="GO:0006281">
    <property type="term" value="P:DNA repair"/>
    <property type="evidence" value="ECO:0007669"/>
    <property type="project" value="TreeGrafter"/>
</dbReference>
<dbReference type="GO" id="GO:0046404">
    <property type="term" value="F:ATP-dependent polydeoxyribonucleotide 5'-hydroxyl-kinase activity"/>
    <property type="evidence" value="ECO:0007669"/>
    <property type="project" value="TreeGrafter"/>
</dbReference>
<dbReference type="Proteomes" id="UP000297194">
    <property type="component" value="Segment"/>
</dbReference>
<dbReference type="InterPro" id="IPR006549">
    <property type="entry name" value="HAD-SF_hydro_IIIA"/>
</dbReference>
<dbReference type="InterPro" id="IPR013954">
    <property type="entry name" value="PNK3P"/>
</dbReference>
<dbReference type="Gene3D" id="3.40.50.300">
    <property type="entry name" value="P-loop containing nucleotide triphosphate hydrolases"/>
    <property type="match status" value="1"/>
</dbReference>
<dbReference type="NCBIfam" id="TIGR01664">
    <property type="entry name" value="DNA-3'-Pase"/>
    <property type="match status" value="1"/>
</dbReference>
<dbReference type="InterPro" id="IPR023214">
    <property type="entry name" value="HAD_sf"/>
</dbReference>
<dbReference type="EMBL" id="MF375894">
    <property type="protein sequence ID" value="AUV65330.1"/>
    <property type="molecule type" value="Genomic_DNA"/>
</dbReference>
<dbReference type="SUPFAM" id="SSF52540">
    <property type="entry name" value="P-loop containing nucleoside triphosphate hydrolases"/>
    <property type="match status" value="1"/>
</dbReference>
<protein>
    <submittedName>
        <fullName evidence="1">NRK1</fullName>
    </submittedName>
</protein>
<dbReference type="PANTHER" id="PTHR12083">
    <property type="entry name" value="BIFUNCTIONAL POLYNUCLEOTIDE PHOSPHATASE/KINASE"/>
    <property type="match status" value="1"/>
</dbReference>
<dbReference type="GeneID" id="40527004"/>
<dbReference type="GO" id="GO:0046403">
    <property type="term" value="F:polynucleotide 3'-phosphatase activity"/>
    <property type="evidence" value="ECO:0007669"/>
    <property type="project" value="TreeGrafter"/>
</dbReference>
<evidence type="ECO:0000313" key="2">
    <source>
        <dbReference type="Proteomes" id="UP000297194"/>
    </source>
</evidence>
<name>A0A2K9VSB2_9ABAC</name>
<dbReference type="Gene3D" id="3.40.50.1000">
    <property type="entry name" value="HAD superfamily/HAD-like"/>
    <property type="match status" value="1"/>
</dbReference>
<dbReference type="NCBIfam" id="TIGR01662">
    <property type="entry name" value="HAD-SF-IIIA"/>
    <property type="match status" value="1"/>
</dbReference>
<dbReference type="InterPro" id="IPR036412">
    <property type="entry name" value="HAD-like_sf"/>
</dbReference>